<protein>
    <submittedName>
        <fullName evidence="2">Uncharacterized protein</fullName>
    </submittedName>
</protein>
<feature type="transmembrane region" description="Helical" evidence="1">
    <location>
        <begin position="318"/>
        <end position="335"/>
    </location>
</feature>
<evidence type="ECO:0000256" key="1">
    <source>
        <dbReference type="SAM" id="Phobius"/>
    </source>
</evidence>
<feature type="transmembrane region" description="Helical" evidence="1">
    <location>
        <begin position="236"/>
        <end position="256"/>
    </location>
</feature>
<evidence type="ECO:0000313" key="3">
    <source>
        <dbReference type="Proteomes" id="UP000663831"/>
    </source>
</evidence>
<feature type="transmembrane region" description="Helical" evidence="1">
    <location>
        <begin position="93"/>
        <end position="116"/>
    </location>
</feature>
<keyword evidence="1" id="KW-1133">Transmembrane helix</keyword>
<feature type="transmembrane region" description="Helical" evidence="1">
    <location>
        <begin position="173"/>
        <end position="191"/>
    </location>
</feature>
<evidence type="ECO:0000313" key="2">
    <source>
        <dbReference type="EMBL" id="CAE6433321.1"/>
    </source>
</evidence>
<keyword evidence="1" id="KW-0472">Membrane</keyword>
<feature type="transmembrane region" description="Helical" evidence="1">
    <location>
        <begin position="29"/>
        <end position="50"/>
    </location>
</feature>
<reference evidence="2" key="1">
    <citation type="submission" date="2021-01" db="EMBL/GenBank/DDBJ databases">
        <authorList>
            <person name="Kaushik A."/>
        </authorList>
    </citation>
    <scope>NUCLEOTIDE SEQUENCE</scope>
    <source>
        <strain evidence="2">AG3-1AP</strain>
    </source>
</reference>
<feature type="transmembrane region" description="Helical" evidence="1">
    <location>
        <begin position="203"/>
        <end position="224"/>
    </location>
</feature>
<comment type="caution">
    <text evidence="2">The sequence shown here is derived from an EMBL/GenBank/DDBJ whole genome shotgun (WGS) entry which is preliminary data.</text>
</comment>
<feature type="transmembrane region" description="Helical" evidence="1">
    <location>
        <begin position="405"/>
        <end position="424"/>
    </location>
</feature>
<organism evidence="2 3">
    <name type="scientific">Rhizoctonia solani</name>
    <dbReference type="NCBI Taxonomy" id="456999"/>
    <lineage>
        <taxon>Eukaryota</taxon>
        <taxon>Fungi</taxon>
        <taxon>Dikarya</taxon>
        <taxon>Basidiomycota</taxon>
        <taxon>Agaricomycotina</taxon>
        <taxon>Agaricomycetes</taxon>
        <taxon>Cantharellales</taxon>
        <taxon>Ceratobasidiaceae</taxon>
        <taxon>Rhizoctonia</taxon>
    </lineage>
</organism>
<sequence>MQCTTQGALIPLLTTFLSSESGRRPWFKIYVVCVNACTAGQTIAHVIQLFDVTGLIPAPASLVGAPPILTGVIGASVQAFFIQRCWKIYDQRILPTIPLLLLWLTSFVSAIAIGSYGVELTNHGPTNAIRGVRYGLCQESGALAPFFLIVLPHSVLSFTCIAFEKVVFIQRRVAHFLTLSGILVTLLTNFLASKTDHQVWFKVYIFIVNVLTAGQTVIHVIQAFETIDLTPVHNTLVLAAPILTGLIGALVQAFFIHRCWKIYQQRSLATIPLILLWITSLVSAIMIGGYAAQSLTRPPSEATPELNVSSLLAERQEIAQIAATLSVPIVYFFCARKDLNARPSILAIVWQVLWASATPPLVLVIISIVDVYMIPGSPGITGVVAIGMMGTVNNIPHYAPRTYQVIGKVYVLSLMINIVGQGYIRQQFERRWTPSLHEETWMREQADQICNVDRSMVHLTVYTEEIELTTATRSISKNIGYKGSVEDELGRGITDAISLKDGL</sequence>
<feature type="transmembrane region" description="Helical" evidence="1">
    <location>
        <begin position="62"/>
        <end position="81"/>
    </location>
</feature>
<accession>A0A8H2XRI1</accession>
<name>A0A8H2XRI1_9AGAM</name>
<feature type="transmembrane region" description="Helical" evidence="1">
    <location>
        <begin position="268"/>
        <end position="292"/>
    </location>
</feature>
<proteinExistence type="predicted"/>
<dbReference type="EMBL" id="CAJMWV010001298">
    <property type="protein sequence ID" value="CAE6433321.1"/>
    <property type="molecule type" value="Genomic_DNA"/>
</dbReference>
<gene>
    <name evidence="2" type="ORF">RDB_LOCUS45551</name>
</gene>
<feature type="transmembrane region" description="Helical" evidence="1">
    <location>
        <begin position="347"/>
        <end position="369"/>
    </location>
</feature>
<keyword evidence="1" id="KW-0812">Transmembrane</keyword>
<dbReference type="AlphaFoldDB" id="A0A8H2XRI1"/>
<dbReference type="Proteomes" id="UP000663831">
    <property type="component" value="Unassembled WGS sequence"/>
</dbReference>